<dbReference type="EMBL" id="PKPP01006257">
    <property type="protein sequence ID" value="PWA57114.1"/>
    <property type="molecule type" value="Genomic_DNA"/>
</dbReference>
<gene>
    <name evidence="3" type="ORF">CTI12_AA412220</name>
</gene>
<protein>
    <submittedName>
        <fullName evidence="3">Uncharacterized protein</fullName>
    </submittedName>
</protein>
<comment type="caution">
    <text evidence="3">The sequence shown here is derived from an EMBL/GenBank/DDBJ whole genome shotgun (WGS) entry which is preliminary data.</text>
</comment>
<evidence type="ECO:0000313" key="3">
    <source>
        <dbReference type="EMBL" id="PWA57114.1"/>
    </source>
</evidence>
<evidence type="ECO:0000313" key="4">
    <source>
        <dbReference type="Proteomes" id="UP000245207"/>
    </source>
</evidence>
<proteinExistence type="predicted"/>
<name>A0A2U1M7C4_ARTAN</name>
<reference evidence="3 4" key="1">
    <citation type="journal article" date="2018" name="Mol. Plant">
        <title>The genome of Artemisia annua provides insight into the evolution of Asteraceae family and artemisinin biosynthesis.</title>
        <authorList>
            <person name="Shen Q."/>
            <person name="Zhang L."/>
            <person name="Liao Z."/>
            <person name="Wang S."/>
            <person name="Yan T."/>
            <person name="Shi P."/>
            <person name="Liu M."/>
            <person name="Fu X."/>
            <person name="Pan Q."/>
            <person name="Wang Y."/>
            <person name="Lv Z."/>
            <person name="Lu X."/>
            <person name="Zhang F."/>
            <person name="Jiang W."/>
            <person name="Ma Y."/>
            <person name="Chen M."/>
            <person name="Hao X."/>
            <person name="Li L."/>
            <person name="Tang Y."/>
            <person name="Lv G."/>
            <person name="Zhou Y."/>
            <person name="Sun X."/>
            <person name="Brodelius P.E."/>
            <person name="Rose J.K.C."/>
            <person name="Tang K."/>
        </authorList>
    </citation>
    <scope>NUCLEOTIDE SEQUENCE [LARGE SCALE GENOMIC DNA]</scope>
    <source>
        <strain evidence="4">cv. Huhao1</strain>
        <tissue evidence="3">Leaf</tissue>
    </source>
</reference>
<dbReference type="Proteomes" id="UP000245207">
    <property type="component" value="Unassembled WGS sequence"/>
</dbReference>
<dbReference type="OrthoDB" id="1669814at2759"/>
<feature type="signal peptide" evidence="2">
    <location>
        <begin position="1"/>
        <end position="22"/>
    </location>
</feature>
<evidence type="ECO:0000256" key="2">
    <source>
        <dbReference type="SAM" id="SignalP"/>
    </source>
</evidence>
<evidence type="ECO:0000256" key="1">
    <source>
        <dbReference type="SAM" id="MobiDB-lite"/>
    </source>
</evidence>
<keyword evidence="2" id="KW-0732">Signal</keyword>
<keyword evidence="4" id="KW-1185">Reference proteome</keyword>
<accession>A0A2U1M7C4</accession>
<organism evidence="3 4">
    <name type="scientific">Artemisia annua</name>
    <name type="common">Sweet wormwood</name>
    <dbReference type="NCBI Taxonomy" id="35608"/>
    <lineage>
        <taxon>Eukaryota</taxon>
        <taxon>Viridiplantae</taxon>
        <taxon>Streptophyta</taxon>
        <taxon>Embryophyta</taxon>
        <taxon>Tracheophyta</taxon>
        <taxon>Spermatophyta</taxon>
        <taxon>Magnoliopsida</taxon>
        <taxon>eudicotyledons</taxon>
        <taxon>Gunneridae</taxon>
        <taxon>Pentapetalae</taxon>
        <taxon>asterids</taxon>
        <taxon>campanulids</taxon>
        <taxon>Asterales</taxon>
        <taxon>Asteraceae</taxon>
        <taxon>Asteroideae</taxon>
        <taxon>Anthemideae</taxon>
        <taxon>Artemisiinae</taxon>
        <taxon>Artemisia</taxon>
    </lineage>
</organism>
<sequence length="100" mass="10912">MLTMIMRTLVLVLLFVPHFTQAARVQKFDHVNGPIFALGDPPMLFPPRVSPMHILGEELTPPTHPHGEEPSPGARPDGEEPSPAAHPHGEEPSPAAHRSH</sequence>
<feature type="region of interest" description="Disordered" evidence="1">
    <location>
        <begin position="52"/>
        <end position="100"/>
    </location>
</feature>
<feature type="chain" id="PRO_5015694605" evidence="2">
    <location>
        <begin position="23"/>
        <end position="100"/>
    </location>
</feature>
<dbReference type="AlphaFoldDB" id="A0A2U1M7C4"/>